<feature type="domain" description="Nematode cuticle collagen N-terminal" evidence="4">
    <location>
        <begin position="8"/>
        <end position="58"/>
    </location>
</feature>
<feature type="compositionally biased region" description="Basic and acidic residues" evidence="2">
    <location>
        <begin position="129"/>
        <end position="139"/>
    </location>
</feature>
<reference evidence="5 6" key="1">
    <citation type="submission" date="2024-10" db="EMBL/GenBank/DDBJ databases">
        <authorList>
            <person name="Kim D."/>
        </authorList>
    </citation>
    <scope>NUCLEOTIDE SEQUENCE [LARGE SCALE GENOMIC DNA]</scope>
    <source>
        <strain evidence="5">Taebaek</strain>
    </source>
</reference>
<dbReference type="Pfam" id="PF01484">
    <property type="entry name" value="Col_cuticle_N"/>
    <property type="match status" value="1"/>
</dbReference>
<evidence type="ECO:0000256" key="1">
    <source>
        <dbReference type="ARBA" id="ARBA00022737"/>
    </source>
</evidence>
<keyword evidence="3" id="KW-0812">Transmembrane</keyword>
<feature type="region of interest" description="Disordered" evidence="2">
    <location>
        <begin position="82"/>
        <end position="112"/>
    </location>
</feature>
<gene>
    <name evidence="5" type="ORF">niasHS_003318</name>
</gene>
<evidence type="ECO:0000313" key="5">
    <source>
        <dbReference type="EMBL" id="KAL3101909.1"/>
    </source>
</evidence>
<name>A0ABD2KG67_HETSC</name>
<keyword evidence="1" id="KW-0677">Repeat</keyword>
<dbReference type="SMART" id="SM01088">
    <property type="entry name" value="Col_cuticle_N"/>
    <property type="match status" value="1"/>
</dbReference>
<evidence type="ECO:0000259" key="4">
    <source>
        <dbReference type="SMART" id="SM01088"/>
    </source>
</evidence>
<feature type="region of interest" description="Disordered" evidence="2">
    <location>
        <begin position="126"/>
        <end position="243"/>
    </location>
</feature>
<dbReference type="AlphaFoldDB" id="A0ABD2KG67"/>
<proteinExistence type="predicted"/>
<feature type="compositionally biased region" description="Basic and acidic residues" evidence="2">
    <location>
        <begin position="146"/>
        <end position="173"/>
    </location>
</feature>
<evidence type="ECO:0000256" key="2">
    <source>
        <dbReference type="SAM" id="MobiDB-lite"/>
    </source>
</evidence>
<protein>
    <recommendedName>
        <fullName evidence="4">Nematode cuticle collagen N-terminal domain-containing protein</fullName>
    </recommendedName>
</protein>
<feature type="compositionally biased region" description="Acidic residues" evidence="2">
    <location>
        <begin position="227"/>
        <end position="236"/>
    </location>
</feature>
<feature type="transmembrane region" description="Helical" evidence="3">
    <location>
        <begin position="6"/>
        <end position="30"/>
    </location>
</feature>
<dbReference type="Proteomes" id="UP001620645">
    <property type="component" value="Unassembled WGS sequence"/>
</dbReference>
<keyword evidence="3" id="KW-0472">Membrane</keyword>
<evidence type="ECO:0000313" key="6">
    <source>
        <dbReference type="Proteomes" id="UP001620645"/>
    </source>
</evidence>
<organism evidence="5 6">
    <name type="scientific">Heterodera schachtii</name>
    <name type="common">Sugarbeet cyst nematode worm</name>
    <name type="synonym">Tylenchus schachtii</name>
    <dbReference type="NCBI Taxonomy" id="97005"/>
    <lineage>
        <taxon>Eukaryota</taxon>
        <taxon>Metazoa</taxon>
        <taxon>Ecdysozoa</taxon>
        <taxon>Nematoda</taxon>
        <taxon>Chromadorea</taxon>
        <taxon>Rhabditida</taxon>
        <taxon>Tylenchina</taxon>
        <taxon>Tylenchomorpha</taxon>
        <taxon>Tylenchoidea</taxon>
        <taxon>Heteroderidae</taxon>
        <taxon>Heteroderinae</taxon>
        <taxon>Heterodera</taxon>
    </lineage>
</organism>
<comment type="caution">
    <text evidence="5">The sequence shown here is derived from an EMBL/GenBank/DDBJ whole genome shotgun (WGS) entry which is preliminary data.</text>
</comment>
<keyword evidence="3" id="KW-1133">Transmembrane helix</keyword>
<accession>A0ABD2KG67</accession>
<dbReference type="InterPro" id="IPR002486">
    <property type="entry name" value="Col_cuticle_N"/>
</dbReference>
<keyword evidence="6" id="KW-1185">Reference proteome</keyword>
<evidence type="ECO:0000256" key="3">
    <source>
        <dbReference type="SAM" id="Phobius"/>
    </source>
</evidence>
<sequence>MSETKIIIGVASLCSIAAILATLIVVPQLYQQINEVNSRVFDGVQAFRVNTDSAWTELMDVQISVTPPARPRENPFNSIFLRQKRGNGGLPPHPADPDNPEALASPDNSPRLALKLPPAALRAPAVRLDNLEAKDRPDPLEAMDNQDSRDKAEDRDRLALPDLLAREETRDSPEDLASPDSLEPQERKAPQCPARPDLPDSLVDPDNPADPDSLDSPEAKDLPDLLDSPEDPDSLEALDSPEPRAKLVSLATTVLTVLARLAPAFSRAEAASKCK</sequence>
<dbReference type="EMBL" id="JBICCN010000026">
    <property type="protein sequence ID" value="KAL3101909.1"/>
    <property type="molecule type" value="Genomic_DNA"/>
</dbReference>